<organism evidence="1">
    <name type="scientific">Uncultured Desulfatiglans sp</name>
    <dbReference type="NCBI Taxonomy" id="1748965"/>
    <lineage>
        <taxon>Bacteria</taxon>
        <taxon>Pseudomonadati</taxon>
        <taxon>Thermodesulfobacteriota</taxon>
        <taxon>Desulfobacteria</taxon>
        <taxon>Desulfatiglandales</taxon>
        <taxon>Desulfatiglandaceae</taxon>
        <taxon>Desulfatiglans</taxon>
        <taxon>environmental samples</taxon>
    </lineage>
</organism>
<accession>A0A653A1R3</accession>
<evidence type="ECO:0000313" key="1">
    <source>
        <dbReference type="EMBL" id="VBB41944.1"/>
    </source>
</evidence>
<reference evidence="1" key="1">
    <citation type="submission" date="2018-07" db="EMBL/GenBank/DDBJ databases">
        <authorList>
            <consortium name="Genoscope - CEA"/>
            <person name="William W."/>
        </authorList>
    </citation>
    <scope>NUCLEOTIDE SEQUENCE</scope>
    <source>
        <strain evidence="1">IK1</strain>
    </source>
</reference>
<dbReference type="EMBL" id="UPXX01000013">
    <property type="protein sequence ID" value="VBB41944.1"/>
    <property type="molecule type" value="Genomic_DNA"/>
</dbReference>
<protein>
    <submittedName>
        <fullName evidence="1">Uncharacterized protein</fullName>
    </submittedName>
</protein>
<sequence>MDTISVLHYYFTMKNVTIRLDEEVARWARNYLAYSDREALHDREGLR</sequence>
<name>A0A653A1R3_UNCDX</name>
<proteinExistence type="predicted"/>
<dbReference type="AlphaFoldDB" id="A0A653A1R3"/>
<gene>
    <name evidence="1" type="ORF">TRIP_B200084</name>
</gene>